<dbReference type="GO" id="GO:0008270">
    <property type="term" value="F:zinc ion binding"/>
    <property type="evidence" value="ECO:0007669"/>
    <property type="project" value="UniProtKB-KW"/>
</dbReference>
<dbReference type="Proteomes" id="UP001181693">
    <property type="component" value="Unassembled WGS sequence"/>
</dbReference>
<evidence type="ECO:0000313" key="6">
    <source>
        <dbReference type="EMBL" id="DBA26354.1"/>
    </source>
</evidence>
<dbReference type="PANTHER" id="PTHR22791">
    <property type="entry name" value="RING-TYPE DOMAIN-CONTAINING PROTEIN"/>
    <property type="match status" value="1"/>
</dbReference>
<dbReference type="PANTHER" id="PTHR22791:SF6">
    <property type="entry name" value="RING-TYPE DOMAIN-CONTAINING PROTEIN"/>
    <property type="match status" value="1"/>
</dbReference>
<dbReference type="InterPro" id="IPR027370">
    <property type="entry name" value="Znf-RING_euk"/>
</dbReference>
<feature type="domain" description="RING-type" evidence="5">
    <location>
        <begin position="12"/>
        <end position="65"/>
    </location>
</feature>
<dbReference type="InterPro" id="IPR017907">
    <property type="entry name" value="Znf_RING_CS"/>
</dbReference>
<keyword evidence="7" id="KW-1185">Reference proteome</keyword>
<name>A0AAV3A5L3_PYXAD</name>
<reference evidence="6" key="1">
    <citation type="thesis" date="2020" institute="ProQuest LLC" country="789 East Eisenhower Parkway, Ann Arbor, MI, USA">
        <title>Comparative Genomics and Chromosome Evolution.</title>
        <authorList>
            <person name="Mudd A.B."/>
        </authorList>
    </citation>
    <scope>NUCLEOTIDE SEQUENCE</scope>
    <source>
        <strain evidence="6">1538</strain>
        <tissue evidence="6">Blood</tissue>
    </source>
</reference>
<dbReference type="InterPro" id="IPR051435">
    <property type="entry name" value="RING_finger_E3_ubiq-ligases"/>
</dbReference>
<evidence type="ECO:0000256" key="2">
    <source>
        <dbReference type="ARBA" id="ARBA00022771"/>
    </source>
</evidence>
<dbReference type="PROSITE" id="PS50089">
    <property type="entry name" value="ZF_RING_2"/>
    <property type="match status" value="1"/>
</dbReference>
<dbReference type="SMART" id="SM00184">
    <property type="entry name" value="RING"/>
    <property type="match status" value="1"/>
</dbReference>
<keyword evidence="1" id="KW-0479">Metal-binding</keyword>
<evidence type="ECO:0000256" key="4">
    <source>
        <dbReference type="PROSITE-ProRule" id="PRU00175"/>
    </source>
</evidence>
<comment type="caution">
    <text evidence="6">The sequence shown here is derived from an EMBL/GenBank/DDBJ whole genome shotgun (WGS) entry which is preliminary data.</text>
</comment>
<evidence type="ECO:0000256" key="3">
    <source>
        <dbReference type="ARBA" id="ARBA00022833"/>
    </source>
</evidence>
<protein>
    <recommendedName>
        <fullName evidence="5">RING-type domain-containing protein</fullName>
    </recommendedName>
</protein>
<accession>A0AAV3A5L3</accession>
<evidence type="ECO:0000313" key="7">
    <source>
        <dbReference type="Proteomes" id="UP001181693"/>
    </source>
</evidence>
<dbReference type="GO" id="GO:0016567">
    <property type="term" value="P:protein ubiquitination"/>
    <property type="evidence" value="ECO:0007669"/>
    <property type="project" value="TreeGrafter"/>
</dbReference>
<sequence>MLSLHLHTLLHCTICTEKYNETNRRPKLLHCGHTFCLTCLKKIFSSILLLPSNSRNQQLKCPNCRQTTEMFDACYISSLSDNFVIINFLSAEESSKNSKVTHSLLEVAGNLPQKDFLQ</sequence>
<gene>
    <name evidence="6" type="ORF">GDO54_010626</name>
</gene>
<dbReference type="InterPro" id="IPR001841">
    <property type="entry name" value="Znf_RING"/>
</dbReference>
<dbReference type="AlphaFoldDB" id="A0AAV3A5L3"/>
<organism evidence="6 7">
    <name type="scientific">Pyxicephalus adspersus</name>
    <name type="common">African bullfrog</name>
    <dbReference type="NCBI Taxonomy" id="30357"/>
    <lineage>
        <taxon>Eukaryota</taxon>
        <taxon>Metazoa</taxon>
        <taxon>Chordata</taxon>
        <taxon>Craniata</taxon>
        <taxon>Vertebrata</taxon>
        <taxon>Euteleostomi</taxon>
        <taxon>Amphibia</taxon>
        <taxon>Batrachia</taxon>
        <taxon>Anura</taxon>
        <taxon>Neobatrachia</taxon>
        <taxon>Ranoidea</taxon>
        <taxon>Pyxicephalidae</taxon>
        <taxon>Pyxicephalinae</taxon>
        <taxon>Pyxicephalus</taxon>
    </lineage>
</organism>
<evidence type="ECO:0000259" key="5">
    <source>
        <dbReference type="PROSITE" id="PS50089"/>
    </source>
</evidence>
<evidence type="ECO:0000256" key="1">
    <source>
        <dbReference type="ARBA" id="ARBA00022723"/>
    </source>
</evidence>
<dbReference type="EMBL" id="DYDO01000004">
    <property type="protein sequence ID" value="DBA26354.1"/>
    <property type="molecule type" value="Genomic_DNA"/>
</dbReference>
<dbReference type="SUPFAM" id="SSF57850">
    <property type="entry name" value="RING/U-box"/>
    <property type="match status" value="1"/>
</dbReference>
<dbReference type="InterPro" id="IPR013083">
    <property type="entry name" value="Znf_RING/FYVE/PHD"/>
</dbReference>
<dbReference type="PROSITE" id="PS00518">
    <property type="entry name" value="ZF_RING_1"/>
    <property type="match status" value="1"/>
</dbReference>
<dbReference type="Gene3D" id="3.30.40.10">
    <property type="entry name" value="Zinc/RING finger domain, C3HC4 (zinc finger)"/>
    <property type="match status" value="1"/>
</dbReference>
<proteinExistence type="predicted"/>
<keyword evidence="2 4" id="KW-0863">Zinc-finger</keyword>
<dbReference type="Pfam" id="PF13445">
    <property type="entry name" value="zf-RING_UBOX"/>
    <property type="match status" value="1"/>
</dbReference>
<keyword evidence="3" id="KW-0862">Zinc</keyword>
<dbReference type="GO" id="GO:0061630">
    <property type="term" value="F:ubiquitin protein ligase activity"/>
    <property type="evidence" value="ECO:0007669"/>
    <property type="project" value="TreeGrafter"/>
</dbReference>